<dbReference type="RefSeq" id="WP_103430476.1">
    <property type="nucleotide sequence ID" value="NZ_PPXF01000024.1"/>
</dbReference>
<dbReference type="InterPro" id="IPR011009">
    <property type="entry name" value="Kinase-like_dom_sf"/>
</dbReference>
<name>A0A2S3ZK50_9MICO</name>
<reference evidence="2 3" key="1">
    <citation type="submission" date="2018-01" db="EMBL/GenBank/DDBJ databases">
        <title>Cryobacterium sp. nov., from glaciers in China.</title>
        <authorList>
            <person name="Liu Q."/>
            <person name="Xin Y.-H."/>
        </authorList>
    </citation>
    <scope>NUCLEOTIDE SEQUENCE [LARGE SCALE GENOMIC DNA]</scope>
    <source>
        <strain evidence="2 3">TMB1-8</strain>
    </source>
</reference>
<accession>A0A2S3ZK50</accession>
<dbReference type="Gene3D" id="3.90.1200.10">
    <property type="match status" value="1"/>
</dbReference>
<dbReference type="OrthoDB" id="236897at2"/>
<dbReference type="Proteomes" id="UP000237104">
    <property type="component" value="Unassembled WGS sequence"/>
</dbReference>
<evidence type="ECO:0000313" key="2">
    <source>
        <dbReference type="EMBL" id="POH68724.1"/>
    </source>
</evidence>
<evidence type="ECO:0000313" key="3">
    <source>
        <dbReference type="Proteomes" id="UP000237104"/>
    </source>
</evidence>
<feature type="domain" description="Aminoglycoside phosphotransferase" evidence="1">
    <location>
        <begin position="119"/>
        <end position="175"/>
    </location>
</feature>
<protein>
    <recommendedName>
        <fullName evidence="1">Aminoglycoside phosphotransferase domain-containing protein</fullName>
    </recommendedName>
</protein>
<dbReference type="SUPFAM" id="SSF56112">
    <property type="entry name" value="Protein kinase-like (PK-like)"/>
    <property type="match status" value="1"/>
</dbReference>
<proteinExistence type="predicted"/>
<evidence type="ECO:0000259" key="1">
    <source>
        <dbReference type="Pfam" id="PF01636"/>
    </source>
</evidence>
<dbReference type="InterPro" id="IPR002575">
    <property type="entry name" value="Aminoglycoside_PTrfase"/>
</dbReference>
<dbReference type="EMBL" id="PPXF01000024">
    <property type="protein sequence ID" value="POH68724.1"/>
    <property type="molecule type" value="Genomic_DNA"/>
</dbReference>
<gene>
    <name evidence="2" type="ORF">C3B59_05980</name>
</gene>
<comment type="caution">
    <text evidence="2">The sequence shown here is derived from an EMBL/GenBank/DDBJ whole genome shotgun (WGS) entry which is preliminary data.</text>
</comment>
<sequence length="251" mass="27514">MNGKLAGGCDGGAHLVDGTIRRIPGPWTPAVNALLQHLASTGFVGAPRPLGSDAQGRDVLSYLDGSTVGNLRPWPRWTHSDEALLDVGDWLRRYHSAVADFVPPAGSRWREGQVWNPGSIIGHNDAAPYNAVWNAHGLVGFVDWDMAGPTTCAEDLAWVVFSWVPLHARRLVLDEGFTAFGERRARLESILRVYGWGGTTDDVLELVRRRVQTQRDIIRSVADSGDETYRRMLAHGVDLTLQSALGELDTV</sequence>
<dbReference type="AlphaFoldDB" id="A0A2S3ZK50"/>
<dbReference type="Pfam" id="PF01636">
    <property type="entry name" value="APH"/>
    <property type="match status" value="1"/>
</dbReference>
<organism evidence="2 3">
    <name type="scientific">Cryobacterium zongtaii</name>
    <dbReference type="NCBI Taxonomy" id="1259217"/>
    <lineage>
        <taxon>Bacteria</taxon>
        <taxon>Bacillati</taxon>
        <taxon>Actinomycetota</taxon>
        <taxon>Actinomycetes</taxon>
        <taxon>Micrococcales</taxon>
        <taxon>Microbacteriaceae</taxon>
        <taxon>Cryobacterium</taxon>
    </lineage>
</organism>